<feature type="domain" description="Glycosyl hydrolase family 13 catalytic" evidence="5">
    <location>
        <begin position="40"/>
        <end position="465"/>
    </location>
</feature>
<evidence type="ECO:0000313" key="6">
    <source>
        <dbReference type="EMBL" id="SMO65442.1"/>
    </source>
</evidence>
<comment type="similarity">
    <text evidence="1 2">Belongs to the glycosyl hydrolase 13 family.</text>
</comment>
<proteinExistence type="inferred from homology"/>
<dbReference type="SUPFAM" id="SSF51445">
    <property type="entry name" value="(Trans)glycosidases"/>
    <property type="match status" value="1"/>
</dbReference>
<accession>A0A521D1A8</accession>
<feature type="signal peptide" evidence="4">
    <location>
        <begin position="1"/>
        <end position="19"/>
    </location>
</feature>
<dbReference type="EMBL" id="FXTB01000004">
    <property type="protein sequence ID" value="SMO65442.1"/>
    <property type="molecule type" value="Genomic_DNA"/>
</dbReference>
<feature type="chain" id="PRO_5021724604" description="Alpha-amylase" evidence="4">
    <location>
        <begin position="20"/>
        <end position="555"/>
    </location>
</feature>
<dbReference type="Proteomes" id="UP000319040">
    <property type="component" value="Unassembled WGS sequence"/>
</dbReference>
<dbReference type="InterPro" id="IPR006046">
    <property type="entry name" value="Alpha_amylase"/>
</dbReference>
<dbReference type="Pfam" id="PF00128">
    <property type="entry name" value="Alpha-amylase"/>
    <property type="match status" value="1"/>
</dbReference>
<evidence type="ECO:0000259" key="5">
    <source>
        <dbReference type="SMART" id="SM00642"/>
    </source>
</evidence>
<dbReference type="RefSeq" id="WP_142533259.1">
    <property type="nucleotide sequence ID" value="NZ_FXTB01000004.1"/>
</dbReference>
<dbReference type="InterPro" id="IPR017853">
    <property type="entry name" value="GH"/>
</dbReference>
<sequence length="555" mass="62350">MTIKNLLLALTLIVLSACAQNQPQKTVQAPFVWDNANVYFLLTDRFNNGDTTNDVNFERNGETGLLRGFMGGDFRGIIDKINQGYFTDLGVNALWFSPVVEQIHGSVDESTGNTYGFHGYWAKDWTRIDPNWGTEQDFMDLVDAAHTKGIRIVMDVVLNHTGPVTPKDPVYGKDWVRTGPPCTYESYESTVTCTLVENLPDIKTESNEEVGLPEVLLEKWKKEGRLEKEMEELNAFFAETAYPRAPRFYIIKWLTDFVRKYGVDGYRIDTAKHTEESVWSELYKQASKAFEEWKAANPDKVLDNNAFYTVGEVYGYGASSGRIFDNGGVQVDYFDHGMHALINFELKSDAQKDYEFIFAKYSDILNKELKGKSVLNYLSSHDDSHSFDMTREKAYKAANVLLLCPGASQIYYGDEINRPLIIEGTVGDATLRSFMNWEDIASNTMVNGVGANDLLNHYQKLGQFRAANPAVGAGVHTQITAQPYVFKREFTQNGYSNKVVVGMDLPLGAKTISVGDVFENGTRLKDHYSGIAVKVKNGEVRLQSDFDMALLAADK</sequence>
<dbReference type="PRINTS" id="PR00110">
    <property type="entry name" value="ALPHAAMYLASE"/>
</dbReference>
<dbReference type="PANTHER" id="PTHR10357">
    <property type="entry name" value="ALPHA-AMYLASE FAMILY MEMBER"/>
    <property type="match status" value="1"/>
</dbReference>
<dbReference type="GO" id="GO:0043169">
    <property type="term" value="F:cation binding"/>
    <property type="evidence" value="ECO:0007669"/>
    <property type="project" value="InterPro"/>
</dbReference>
<gene>
    <name evidence="6" type="ORF">SAMN06265379_10499</name>
</gene>
<organism evidence="6 7">
    <name type="scientific">Saccharicrinis carchari</name>
    <dbReference type="NCBI Taxonomy" id="1168039"/>
    <lineage>
        <taxon>Bacteria</taxon>
        <taxon>Pseudomonadati</taxon>
        <taxon>Bacteroidota</taxon>
        <taxon>Bacteroidia</taxon>
        <taxon>Marinilabiliales</taxon>
        <taxon>Marinilabiliaceae</taxon>
        <taxon>Saccharicrinis</taxon>
    </lineage>
</organism>
<evidence type="ECO:0000313" key="7">
    <source>
        <dbReference type="Proteomes" id="UP000319040"/>
    </source>
</evidence>
<dbReference type="InterPro" id="IPR006047">
    <property type="entry name" value="GH13_cat_dom"/>
</dbReference>
<keyword evidence="7" id="KW-1185">Reference proteome</keyword>
<evidence type="ECO:0000256" key="3">
    <source>
        <dbReference type="RuleBase" id="RU361134"/>
    </source>
</evidence>
<keyword evidence="3" id="KW-0119">Carbohydrate metabolism</keyword>
<evidence type="ECO:0000256" key="1">
    <source>
        <dbReference type="ARBA" id="ARBA00008061"/>
    </source>
</evidence>
<keyword evidence="3" id="KW-0326">Glycosidase</keyword>
<reference evidence="6 7" key="1">
    <citation type="submission" date="2017-05" db="EMBL/GenBank/DDBJ databases">
        <authorList>
            <person name="Varghese N."/>
            <person name="Submissions S."/>
        </authorList>
    </citation>
    <scope>NUCLEOTIDE SEQUENCE [LARGE SCALE GENOMIC DNA]</scope>
    <source>
        <strain evidence="6 7">DSM 27040</strain>
    </source>
</reference>
<evidence type="ECO:0000256" key="4">
    <source>
        <dbReference type="SAM" id="SignalP"/>
    </source>
</evidence>
<protein>
    <recommendedName>
        <fullName evidence="3">Alpha-amylase</fullName>
        <ecNumber evidence="3">3.2.1.1</ecNumber>
    </recommendedName>
</protein>
<dbReference type="GO" id="GO:0005975">
    <property type="term" value="P:carbohydrate metabolic process"/>
    <property type="evidence" value="ECO:0007669"/>
    <property type="project" value="InterPro"/>
</dbReference>
<dbReference type="GO" id="GO:0004556">
    <property type="term" value="F:alpha-amylase activity"/>
    <property type="evidence" value="ECO:0007669"/>
    <property type="project" value="UniProtKB-UniRule"/>
</dbReference>
<dbReference type="Gene3D" id="3.20.20.80">
    <property type="entry name" value="Glycosidases"/>
    <property type="match status" value="1"/>
</dbReference>
<keyword evidence="3" id="KW-0378">Hydrolase</keyword>
<dbReference type="SMART" id="SM00642">
    <property type="entry name" value="Aamy"/>
    <property type="match status" value="1"/>
</dbReference>
<evidence type="ECO:0000256" key="2">
    <source>
        <dbReference type="RuleBase" id="RU003615"/>
    </source>
</evidence>
<keyword evidence="4" id="KW-0732">Signal</keyword>
<comment type="catalytic activity">
    <reaction evidence="3">
        <text>Endohydrolysis of (1-&gt;4)-alpha-D-glucosidic linkages in polysaccharides containing three or more (1-&gt;4)-alpha-linked D-glucose units.</text>
        <dbReference type="EC" id="3.2.1.1"/>
    </reaction>
</comment>
<name>A0A521D1A8_SACCC</name>
<dbReference type="PROSITE" id="PS51257">
    <property type="entry name" value="PROKAR_LIPOPROTEIN"/>
    <property type="match status" value="1"/>
</dbReference>
<dbReference type="PANTHER" id="PTHR10357:SF209">
    <property type="entry name" value="PERIPLASMIC ALPHA-AMYLASE"/>
    <property type="match status" value="1"/>
</dbReference>
<dbReference type="AlphaFoldDB" id="A0A521D1A8"/>
<dbReference type="OrthoDB" id="9805159at2"/>
<dbReference type="EC" id="3.2.1.1" evidence="3"/>